<keyword evidence="4" id="KW-0456">Lyase</keyword>
<evidence type="ECO:0000256" key="2">
    <source>
        <dbReference type="ARBA" id="ARBA00022723"/>
    </source>
</evidence>
<evidence type="ECO:0000313" key="6">
    <source>
        <dbReference type="EMBL" id="ORX47167.1"/>
    </source>
</evidence>
<dbReference type="AlphaFoldDB" id="A0A1X2G7N8"/>
<dbReference type="InterPro" id="IPR011057">
    <property type="entry name" value="Mss4-like_sf"/>
</dbReference>
<dbReference type="GO" id="GO:0016846">
    <property type="term" value="F:carbon-sulfur lyase activity"/>
    <property type="evidence" value="ECO:0007669"/>
    <property type="project" value="InterPro"/>
</dbReference>
<dbReference type="PANTHER" id="PTHR33337">
    <property type="entry name" value="GFA DOMAIN-CONTAINING PROTEIN"/>
    <property type="match status" value="1"/>
</dbReference>
<evidence type="ECO:0000313" key="7">
    <source>
        <dbReference type="Proteomes" id="UP000242146"/>
    </source>
</evidence>
<comment type="caution">
    <text evidence="6">The sequence shown here is derived from an EMBL/GenBank/DDBJ whole genome shotgun (WGS) entry which is preliminary data.</text>
</comment>
<accession>A0A1X2G7N8</accession>
<dbReference type="GO" id="GO:0046872">
    <property type="term" value="F:metal ion binding"/>
    <property type="evidence" value="ECO:0007669"/>
    <property type="project" value="UniProtKB-KW"/>
</dbReference>
<evidence type="ECO:0000256" key="1">
    <source>
        <dbReference type="ARBA" id="ARBA00005495"/>
    </source>
</evidence>
<protein>
    <submittedName>
        <fullName evidence="6">DUF636-domain-containing protein</fullName>
    </submittedName>
</protein>
<name>A0A1X2G7N8_9FUNG</name>
<dbReference type="Proteomes" id="UP000242146">
    <property type="component" value="Unassembled WGS sequence"/>
</dbReference>
<sequence>MPSRESLTGGCLCGQYRYTITMDDAGMKQASHCHCRFCRKATGCAFLTCLAVPLPDLHVASGTLQVYHSSPTAQRSFCPTCGSQVVFTYVAQPAVVYITIGSLDEPHSIQPSRHIFADNGILPFDLSLPTHRQNSDSPLL</sequence>
<reference evidence="6 7" key="1">
    <citation type="submission" date="2016-07" db="EMBL/GenBank/DDBJ databases">
        <title>Pervasive Adenine N6-methylation of Active Genes in Fungi.</title>
        <authorList>
            <consortium name="DOE Joint Genome Institute"/>
            <person name="Mondo S.J."/>
            <person name="Dannebaum R.O."/>
            <person name="Kuo R.C."/>
            <person name="Labutti K."/>
            <person name="Haridas S."/>
            <person name="Kuo A."/>
            <person name="Salamov A."/>
            <person name="Ahrendt S.R."/>
            <person name="Lipzen A."/>
            <person name="Sullivan W."/>
            <person name="Andreopoulos W.B."/>
            <person name="Clum A."/>
            <person name="Lindquist E."/>
            <person name="Daum C."/>
            <person name="Ramamoorthy G.K."/>
            <person name="Gryganskyi A."/>
            <person name="Culley D."/>
            <person name="Magnuson J.K."/>
            <person name="James T.Y."/>
            <person name="O'Malley M.A."/>
            <person name="Stajich J.E."/>
            <person name="Spatafora J.W."/>
            <person name="Visel A."/>
            <person name="Grigoriev I.V."/>
        </authorList>
    </citation>
    <scope>NUCLEOTIDE SEQUENCE [LARGE SCALE GENOMIC DNA]</scope>
    <source>
        <strain evidence="6 7">NRRL 3301</strain>
    </source>
</reference>
<evidence type="ECO:0000259" key="5">
    <source>
        <dbReference type="PROSITE" id="PS51891"/>
    </source>
</evidence>
<dbReference type="STRING" id="101127.A0A1X2G7N8"/>
<feature type="domain" description="CENP-V/GFA" evidence="5">
    <location>
        <begin position="7"/>
        <end position="125"/>
    </location>
</feature>
<dbReference type="Pfam" id="PF04828">
    <property type="entry name" value="GFA"/>
    <property type="match status" value="1"/>
</dbReference>
<proteinExistence type="inferred from homology"/>
<dbReference type="SUPFAM" id="SSF51316">
    <property type="entry name" value="Mss4-like"/>
    <property type="match status" value="1"/>
</dbReference>
<dbReference type="InterPro" id="IPR006913">
    <property type="entry name" value="CENP-V/GFA"/>
</dbReference>
<dbReference type="OrthoDB" id="6329284at2759"/>
<dbReference type="PANTHER" id="PTHR33337:SF40">
    <property type="entry name" value="CENP-V_GFA DOMAIN-CONTAINING PROTEIN-RELATED"/>
    <property type="match status" value="1"/>
</dbReference>
<evidence type="ECO:0000256" key="4">
    <source>
        <dbReference type="ARBA" id="ARBA00023239"/>
    </source>
</evidence>
<evidence type="ECO:0000256" key="3">
    <source>
        <dbReference type="ARBA" id="ARBA00022833"/>
    </source>
</evidence>
<gene>
    <name evidence="6" type="ORF">DM01DRAFT_1339191</name>
</gene>
<dbReference type="EMBL" id="MCGT01000034">
    <property type="protein sequence ID" value="ORX47167.1"/>
    <property type="molecule type" value="Genomic_DNA"/>
</dbReference>
<organism evidence="6 7">
    <name type="scientific">Hesseltinella vesiculosa</name>
    <dbReference type="NCBI Taxonomy" id="101127"/>
    <lineage>
        <taxon>Eukaryota</taxon>
        <taxon>Fungi</taxon>
        <taxon>Fungi incertae sedis</taxon>
        <taxon>Mucoromycota</taxon>
        <taxon>Mucoromycotina</taxon>
        <taxon>Mucoromycetes</taxon>
        <taxon>Mucorales</taxon>
        <taxon>Cunninghamellaceae</taxon>
        <taxon>Hesseltinella</taxon>
    </lineage>
</organism>
<dbReference type="PROSITE" id="PS51891">
    <property type="entry name" value="CENP_V_GFA"/>
    <property type="match status" value="1"/>
</dbReference>
<keyword evidence="2" id="KW-0479">Metal-binding</keyword>
<keyword evidence="7" id="KW-1185">Reference proteome</keyword>
<comment type="similarity">
    <text evidence="1">Belongs to the Gfa family.</text>
</comment>
<keyword evidence="3" id="KW-0862">Zinc</keyword>
<dbReference type="Gene3D" id="3.90.1590.10">
    <property type="entry name" value="glutathione-dependent formaldehyde- activating enzyme (gfa)"/>
    <property type="match status" value="1"/>
</dbReference>